<evidence type="ECO:0000259" key="3">
    <source>
        <dbReference type="PROSITE" id="PS50132"/>
    </source>
</evidence>
<dbReference type="STRING" id="1071382.H2AN01"/>
<keyword evidence="1" id="KW-0734">Signal transduction inhibitor</keyword>
<dbReference type="InterPro" id="IPR016137">
    <property type="entry name" value="RGS"/>
</dbReference>
<feature type="region of interest" description="Disordered" evidence="2">
    <location>
        <begin position="609"/>
        <end position="648"/>
    </location>
</feature>
<dbReference type="GeneID" id="13887103"/>
<feature type="domain" description="RGS" evidence="3">
    <location>
        <begin position="689"/>
        <end position="719"/>
    </location>
</feature>
<dbReference type="SMART" id="SM00049">
    <property type="entry name" value="DEP"/>
    <property type="match status" value="2"/>
</dbReference>
<evidence type="ECO:0000259" key="4">
    <source>
        <dbReference type="PROSITE" id="PS50186"/>
    </source>
</evidence>
<keyword evidence="6" id="KW-1185">Reference proteome</keyword>
<gene>
    <name evidence="5" type="primary">KAFR0A03160</name>
    <name evidence="5" type="ORF">KAFR_0A03160</name>
</gene>
<dbReference type="RefSeq" id="XP_003954886.1">
    <property type="nucleotide sequence ID" value="XM_003954837.1"/>
</dbReference>
<feature type="domain" description="RGS" evidence="3">
    <location>
        <begin position="442"/>
        <end position="573"/>
    </location>
</feature>
<dbReference type="GO" id="GO:0035556">
    <property type="term" value="P:intracellular signal transduction"/>
    <property type="evidence" value="ECO:0007669"/>
    <property type="project" value="InterPro"/>
</dbReference>
<dbReference type="FunCoup" id="H2AN01">
    <property type="interactions" value="197"/>
</dbReference>
<feature type="domain" description="DEP" evidence="4">
    <location>
        <begin position="285"/>
        <end position="369"/>
    </location>
</feature>
<dbReference type="GO" id="GO:0005886">
    <property type="term" value="C:plasma membrane"/>
    <property type="evidence" value="ECO:0007669"/>
    <property type="project" value="EnsemblFungi"/>
</dbReference>
<evidence type="ECO:0000256" key="2">
    <source>
        <dbReference type="SAM" id="MobiDB-lite"/>
    </source>
</evidence>
<dbReference type="InterPro" id="IPR036388">
    <property type="entry name" value="WH-like_DNA-bd_sf"/>
</dbReference>
<sequence length="726" mass="82566">MATKKESTLTLHELASKSFNRSPNGLIFTEDLKSVFSVLIICLDLKAHSDTKTLFNAFTKYHPFSFTIQSAIEIMKHLEIKVDMNTTCINVSYNIKKSLALHLLQLFMDAKLLHTPADRTRGEAKEKVILQPTPKGVAILQKYARDIGLKKMPSILLSSLNSNKLFVFERSSLTDSIVHSDYLIHILFINLMGPSPNVWSPSNSDDKLPTLSQLLEYSNDTFTFENMNYAGMSGFVGKSDDADIESSWSDQIDENILHEKDRKSPLAHKFFTNPDSDSHVQYYVSDRGVRLFKSKVFGQNKTIVDYCFTTKALWQWLMDCTDIMYPKEAVSMAALLLKLGLIIPILLPPSNNSKKKFQISRSSYYTLSKTAHEIVQWNIQESSRTSNTDYLKKTVQTPRENYIDIEFASSGNIVVTDEKRSLNHNLEVTDDYLSHADSQFKDLDDILRDPGMRYLFRRYLEKDFCAENLDVYIEIKKFLKRMTLLKKIIESRNNKSAKKNTLELGFSDYNNHVAATIDSALIKQANECLEMAYHIYSSYIMIGAPYQLNIDHNLRESITAIMVHPQSPFSDTFPTSFDNLRCNDEEEDSVPAKNKEMAGLSHLPPVLLSPPAKAITRNSPPFRTLKSPKMSSRSVKPTPLALNNVSNHNGVMGMGTGEMVSTTLNETNIMKENNALTGTIKLLKILYPLLENVGEHIYKLMRSDSLQKFQNSSVYREIVSVIEYQE</sequence>
<feature type="compositionally biased region" description="Polar residues" evidence="2">
    <location>
        <begin position="629"/>
        <end position="648"/>
    </location>
</feature>
<dbReference type="OrthoDB" id="196547at2759"/>
<dbReference type="HOGENOM" id="CLU_024143_0_0_1"/>
<dbReference type="Proteomes" id="UP000005220">
    <property type="component" value="Chromosome 1"/>
</dbReference>
<organism evidence="5 6">
    <name type="scientific">Kazachstania africana (strain ATCC 22294 / BCRC 22015 / CBS 2517 / CECT 1963 / NBRC 1671 / NRRL Y-8276)</name>
    <name type="common">Yeast</name>
    <name type="synonym">Kluyveromyces africanus</name>
    <dbReference type="NCBI Taxonomy" id="1071382"/>
    <lineage>
        <taxon>Eukaryota</taxon>
        <taxon>Fungi</taxon>
        <taxon>Dikarya</taxon>
        <taxon>Ascomycota</taxon>
        <taxon>Saccharomycotina</taxon>
        <taxon>Saccharomycetes</taxon>
        <taxon>Saccharomycetales</taxon>
        <taxon>Saccharomycetaceae</taxon>
        <taxon>Kazachstania</taxon>
    </lineage>
</organism>
<evidence type="ECO:0000313" key="6">
    <source>
        <dbReference type="Proteomes" id="UP000005220"/>
    </source>
</evidence>
<dbReference type="PROSITE" id="PS50186">
    <property type="entry name" value="DEP"/>
    <property type="match status" value="1"/>
</dbReference>
<dbReference type="SUPFAM" id="SSF46785">
    <property type="entry name" value="Winged helix' DNA-binding domain"/>
    <property type="match status" value="1"/>
</dbReference>
<dbReference type="Pfam" id="PF00610">
    <property type="entry name" value="DEP"/>
    <property type="match status" value="1"/>
</dbReference>
<dbReference type="GO" id="GO:0071444">
    <property type="term" value="P:cellular response to pheromone"/>
    <property type="evidence" value="ECO:0007669"/>
    <property type="project" value="EnsemblFungi"/>
</dbReference>
<dbReference type="GO" id="GO:0009968">
    <property type="term" value="P:negative regulation of signal transduction"/>
    <property type="evidence" value="ECO:0007669"/>
    <property type="project" value="UniProtKB-KW"/>
</dbReference>
<dbReference type="CDD" id="cd04450">
    <property type="entry name" value="DEP_RGS7-like"/>
    <property type="match status" value="1"/>
</dbReference>
<evidence type="ECO:0008006" key="7">
    <source>
        <dbReference type="Google" id="ProtNLM"/>
    </source>
</evidence>
<dbReference type="GO" id="GO:0000747">
    <property type="term" value="P:conjugation with cellular fusion"/>
    <property type="evidence" value="ECO:0007669"/>
    <property type="project" value="EnsemblFungi"/>
</dbReference>
<dbReference type="SUPFAM" id="SSF48097">
    <property type="entry name" value="Regulator of G-protein signaling, RGS"/>
    <property type="match status" value="1"/>
</dbReference>
<dbReference type="InterPro" id="IPR036390">
    <property type="entry name" value="WH_DNA-bd_sf"/>
</dbReference>
<dbReference type="AlphaFoldDB" id="H2AN01"/>
<dbReference type="Pfam" id="PF00615">
    <property type="entry name" value="RGS"/>
    <property type="match status" value="1"/>
</dbReference>
<dbReference type="Gene3D" id="1.10.10.10">
    <property type="entry name" value="Winged helix-like DNA-binding domain superfamily/Winged helix DNA-binding domain"/>
    <property type="match status" value="1"/>
</dbReference>
<dbReference type="PANTHER" id="PTHR10845:SF192">
    <property type="entry name" value="DOUBLE HIT, ISOFORM B"/>
    <property type="match status" value="1"/>
</dbReference>
<proteinExistence type="predicted"/>
<dbReference type="eggNOG" id="KOG3589">
    <property type="taxonomic scope" value="Eukaryota"/>
</dbReference>
<reference evidence="5 6" key="1">
    <citation type="journal article" date="2011" name="Proc. Natl. Acad. Sci. U.S.A.">
        <title>Evolutionary erosion of yeast sex chromosomes by mating-type switching accidents.</title>
        <authorList>
            <person name="Gordon J.L."/>
            <person name="Armisen D."/>
            <person name="Proux-Wera E."/>
            <person name="Oheigeartaigh S.S."/>
            <person name="Byrne K.P."/>
            <person name="Wolfe K.H."/>
        </authorList>
    </citation>
    <scope>NUCLEOTIDE SEQUENCE [LARGE SCALE GENOMIC DNA]</scope>
    <source>
        <strain evidence="6">ATCC 22294 / BCRC 22015 / CBS 2517 / CECT 1963 / NBRC 1671 / NRRL Y-8276</strain>
    </source>
</reference>
<protein>
    <recommendedName>
        <fullName evidence="7">RGS domain-containing protein</fullName>
    </recommendedName>
</protein>
<evidence type="ECO:0000256" key="1">
    <source>
        <dbReference type="ARBA" id="ARBA00022700"/>
    </source>
</evidence>
<name>H2AN01_KAZAF</name>
<dbReference type="PROSITE" id="PS50132">
    <property type="entry name" value="RGS"/>
    <property type="match status" value="2"/>
</dbReference>
<dbReference type="InterPro" id="IPR000591">
    <property type="entry name" value="DEP_dom"/>
</dbReference>
<dbReference type="SMART" id="SM00315">
    <property type="entry name" value="RGS"/>
    <property type="match status" value="1"/>
</dbReference>
<accession>H2AN01</accession>
<dbReference type="Pfam" id="PF25889">
    <property type="entry name" value="WHD_Fungal_DR"/>
    <property type="match status" value="1"/>
</dbReference>
<dbReference type="InterPro" id="IPR036305">
    <property type="entry name" value="RGS_sf"/>
</dbReference>
<dbReference type="KEGG" id="kaf:KAFR_0A03160"/>
<dbReference type="InterPro" id="IPR058855">
    <property type="entry name" value="RGS1/SST2-like_Fungal-DR"/>
</dbReference>
<dbReference type="InterPro" id="IPR044926">
    <property type="entry name" value="RGS_subdomain_2"/>
</dbReference>
<dbReference type="InParanoid" id="H2AN01"/>
<dbReference type="PANTHER" id="PTHR10845">
    <property type="entry name" value="REGULATOR OF G PROTEIN SIGNALING"/>
    <property type="match status" value="1"/>
</dbReference>
<dbReference type="EMBL" id="HE650821">
    <property type="protein sequence ID" value="CCF55751.1"/>
    <property type="molecule type" value="Genomic_DNA"/>
</dbReference>
<dbReference type="GO" id="GO:0005096">
    <property type="term" value="F:GTPase activator activity"/>
    <property type="evidence" value="ECO:0007669"/>
    <property type="project" value="EnsemblFungi"/>
</dbReference>
<evidence type="ECO:0000313" key="5">
    <source>
        <dbReference type="EMBL" id="CCF55751.1"/>
    </source>
</evidence>
<dbReference type="Gene3D" id="1.10.167.10">
    <property type="entry name" value="Regulator of G-protein Signalling 4, domain 2"/>
    <property type="match status" value="1"/>
</dbReference>